<keyword evidence="4" id="KW-1185">Reference proteome</keyword>
<sequence length="489" mass="53640">MTPTTAHGLAPRVAQPFRPGLLSTPTTHEATQVAQELLYEDYLSHHCFFNDMGFHNHLPHHLVAAYDMGAPPALLKSIYEELAPTLRPIGKEGEDITEKNWTSRLGERKAYGSYLEFFTRELATTGVEEVMSKYVMSPEANGNESAMFARLLGGLLHPFLQVGFGVEFGQDFMIAQGLAMGAVTEPSFVGPMLDSPSNLPILSDAPTKGVTLLALLREVYDSDLFKPSLPYEPNAFISHRVRQVAENPDRLPALRKIYAKWSIDTTAPASSPEWDTRIGECFVQSTLLLAATSRPNRAPRMDFFLMHLLTAALCLPSVLRVLPNPVHKAQLLQGYARTSALVVLTRGRPRIDVPLVMSYPVLPKPPRAPVGGPDALGTETPNPWLAMVHNGLHHKDAHVLKTVRSLYYAAQLYGSTPAGEFLGVRDAEGRETHEGAGTLDGSVFVRAAGVMTKALGWVGYGEKEGDWDRSALGWDAAWEEEGFGLSSRM</sequence>
<evidence type="ECO:0000313" key="3">
    <source>
        <dbReference type="EMBL" id="KAJ7636509.1"/>
    </source>
</evidence>
<dbReference type="EMBL" id="JARKIF010000006">
    <property type="protein sequence ID" value="KAJ7636509.1"/>
    <property type="molecule type" value="Genomic_DNA"/>
</dbReference>
<dbReference type="GO" id="GO:0016491">
    <property type="term" value="F:oxidoreductase activity"/>
    <property type="evidence" value="ECO:0007669"/>
    <property type="project" value="UniProtKB-KW"/>
</dbReference>
<dbReference type="InterPro" id="IPR025337">
    <property type="entry name" value="Questin_oxidase-like"/>
</dbReference>
<dbReference type="Proteomes" id="UP001221142">
    <property type="component" value="Unassembled WGS sequence"/>
</dbReference>
<dbReference type="PANTHER" id="PTHR35870">
    <property type="entry name" value="PROTEIN, PUTATIVE (AFU_ORTHOLOGUE AFUA_5G03330)-RELATED"/>
    <property type="match status" value="1"/>
</dbReference>
<gene>
    <name evidence="3" type="ORF">FB45DRAFT_828755</name>
</gene>
<dbReference type="Pfam" id="PF14027">
    <property type="entry name" value="Questin_oxidase"/>
    <property type="match status" value="1"/>
</dbReference>
<reference evidence="3" key="1">
    <citation type="submission" date="2023-03" db="EMBL/GenBank/DDBJ databases">
        <title>Massive genome expansion in bonnet fungi (Mycena s.s.) driven by repeated elements and novel gene families across ecological guilds.</title>
        <authorList>
            <consortium name="Lawrence Berkeley National Laboratory"/>
            <person name="Harder C.B."/>
            <person name="Miyauchi S."/>
            <person name="Viragh M."/>
            <person name="Kuo A."/>
            <person name="Thoen E."/>
            <person name="Andreopoulos B."/>
            <person name="Lu D."/>
            <person name="Skrede I."/>
            <person name="Drula E."/>
            <person name="Henrissat B."/>
            <person name="Morin E."/>
            <person name="Kohler A."/>
            <person name="Barry K."/>
            <person name="LaButti K."/>
            <person name="Morin E."/>
            <person name="Salamov A."/>
            <person name="Lipzen A."/>
            <person name="Mereny Z."/>
            <person name="Hegedus B."/>
            <person name="Baldrian P."/>
            <person name="Stursova M."/>
            <person name="Weitz H."/>
            <person name="Taylor A."/>
            <person name="Grigoriev I.V."/>
            <person name="Nagy L.G."/>
            <person name="Martin F."/>
            <person name="Kauserud H."/>
        </authorList>
    </citation>
    <scope>NUCLEOTIDE SEQUENCE</scope>
    <source>
        <strain evidence="3">9284</strain>
    </source>
</reference>
<keyword evidence="1" id="KW-0560">Oxidoreductase</keyword>
<feature type="region of interest" description="Disordered" evidence="2">
    <location>
        <begin position="1"/>
        <end position="24"/>
    </location>
</feature>
<evidence type="ECO:0000256" key="2">
    <source>
        <dbReference type="SAM" id="MobiDB-lite"/>
    </source>
</evidence>
<dbReference type="AlphaFoldDB" id="A0AAD7FSZ8"/>
<evidence type="ECO:0008006" key="5">
    <source>
        <dbReference type="Google" id="ProtNLM"/>
    </source>
</evidence>
<protein>
    <recommendedName>
        <fullName evidence="5">Oxidoreductase AflY</fullName>
    </recommendedName>
</protein>
<comment type="caution">
    <text evidence="3">The sequence shown here is derived from an EMBL/GenBank/DDBJ whole genome shotgun (WGS) entry which is preliminary data.</text>
</comment>
<evidence type="ECO:0000313" key="4">
    <source>
        <dbReference type="Proteomes" id="UP001221142"/>
    </source>
</evidence>
<evidence type="ECO:0000256" key="1">
    <source>
        <dbReference type="ARBA" id="ARBA00023002"/>
    </source>
</evidence>
<accession>A0AAD7FSZ8</accession>
<proteinExistence type="predicted"/>
<name>A0AAD7FSZ8_9AGAR</name>
<organism evidence="3 4">
    <name type="scientific">Roridomyces roridus</name>
    <dbReference type="NCBI Taxonomy" id="1738132"/>
    <lineage>
        <taxon>Eukaryota</taxon>
        <taxon>Fungi</taxon>
        <taxon>Dikarya</taxon>
        <taxon>Basidiomycota</taxon>
        <taxon>Agaricomycotina</taxon>
        <taxon>Agaricomycetes</taxon>
        <taxon>Agaricomycetidae</taxon>
        <taxon>Agaricales</taxon>
        <taxon>Marasmiineae</taxon>
        <taxon>Mycenaceae</taxon>
        <taxon>Roridomyces</taxon>
    </lineage>
</organism>
<dbReference type="PANTHER" id="PTHR35870:SF1">
    <property type="entry name" value="PROTEIN, PUTATIVE (AFU_ORTHOLOGUE AFUA_5G03330)-RELATED"/>
    <property type="match status" value="1"/>
</dbReference>